<dbReference type="EMBL" id="JACEIK010000282">
    <property type="protein sequence ID" value="MCD7454019.1"/>
    <property type="molecule type" value="Genomic_DNA"/>
</dbReference>
<gene>
    <name evidence="1" type="ORF">HAX54_023260</name>
</gene>
<dbReference type="Proteomes" id="UP000823775">
    <property type="component" value="Unassembled WGS sequence"/>
</dbReference>
<comment type="caution">
    <text evidence="1">The sequence shown here is derived from an EMBL/GenBank/DDBJ whole genome shotgun (WGS) entry which is preliminary data.</text>
</comment>
<protein>
    <submittedName>
        <fullName evidence="1">Uncharacterized protein</fullName>
    </submittedName>
</protein>
<organism evidence="1 2">
    <name type="scientific">Datura stramonium</name>
    <name type="common">Jimsonweed</name>
    <name type="synonym">Common thornapple</name>
    <dbReference type="NCBI Taxonomy" id="4076"/>
    <lineage>
        <taxon>Eukaryota</taxon>
        <taxon>Viridiplantae</taxon>
        <taxon>Streptophyta</taxon>
        <taxon>Embryophyta</taxon>
        <taxon>Tracheophyta</taxon>
        <taxon>Spermatophyta</taxon>
        <taxon>Magnoliopsida</taxon>
        <taxon>eudicotyledons</taxon>
        <taxon>Gunneridae</taxon>
        <taxon>Pentapetalae</taxon>
        <taxon>asterids</taxon>
        <taxon>lamiids</taxon>
        <taxon>Solanales</taxon>
        <taxon>Solanaceae</taxon>
        <taxon>Solanoideae</taxon>
        <taxon>Datureae</taxon>
        <taxon>Datura</taxon>
    </lineage>
</organism>
<accession>A0ABS8S545</accession>
<evidence type="ECO:0000313" key="1">
    <source>
        <dbReference type="EMBL" id="MCD7454019.1"/>
    </source>
</evidence>
<dbReference type="PANTHER" id="PTHR37234:SF1">
    <property type="entry name" value="OS03G0319200 PROTEIN"/>
    <property type="match status" value="1"/>
</dbReference>
<proteinExistence type="predicted"/>
<reference evidence="1 2" key="1">
    <citation type="journal article" date="2021" name="BMC Genomics">
        <title>Datura genome reveals duplications of psychoactive alkaloid biosynthetic genes and high mutation rate following tissue culture.</title>
        <authorList>
            <person name="Rajewski A."/>
            <person name="Carter-House D."/>
            <person name="Stajich J."/>
            <person name="Litt A."/>
        </authorList>
    </citation>
    <scope>NUCLEOTIDE SEQUENCE [LARGE SCALE GENOMIC DNA]</scope>
    <source>
        <strain evidence="1">AR-01</strain>
    </source>
</reference>
<dbReference type="PANTHER" id="PTHR37234">
    <property type="entry name" value="OS03G0319200 PROTEIN"/>
    <property type="match status" value="1"/>
</dbReference>
<name>A0ABS8S545_DATST</name>
<keyword evidence="2" id="KW-1185">Reference proteome</keyword>
<evidence type="ECO:0000313" key="2">
    <source>
        <dbReference type="Proteomes" id="UP000823775"/>
    </source>
</evidence>
<sequence>MGQEESSRPNKSTELKRRKILQALEKCNDDLESIRKIINSLKRVSQIGDAMKPSPSPLLCNFHNECIIQQRKPVGRIKRLGAYEAVDKFTNNAPLIHMKPVATMSCSKAMIQSVEEVCNETVWGQKREVGRIGLILHDHICRDLIEELVKEMNLLYLRSLPFIACKKRLFF</sequence>